<dbReference type="InterPro" id="IPR002220">
    <property type="entry name" value="DapA-like"/>
</dbReference>
<evidence type="ECO:0000256" key="6">
    <source>
        <dbReference type="ARBA" id="ARBA00022605"/>
    </source>
</evidence>
<protein>
    <recommendedName>
        <fullName evidence="4 12">4-hydroxy-tetrahydrodipicolinate synthase</fullName>
        <shortName evidence="12">HTPA synthase</shortName>
        <ecNumber evidence="4 12">4.3.3.7</ecNumber>
    </recommendedName>
</protein>
<feature type="binding site" evidence="12 15">
    <location>
        <position position="207"/>
    </location>
    <ligand>
        <name>pyruvate</name>
        <dbReference type="ChEBI" id="CHEBI:15361"/>
    </ligand>
</feature>
<dbReference type="SUPFAM" id="SSF51569">
    <property type="entry name" value="Aldolase"/>
    <property type="match status" value="1"/>
</dbReference>
<dbReference type="InterPro" id="IPR013785">
    <property type="entry name" value="Aldolase_TIM"/>
</dbReference>
<keyword evidence="7 12" id="KW-0220">Diaminopimelate biosynthesis</keyword>
<dbReference type="EC" id="4.3.3.7" evidence="4 12"/>
<comment type="caution">
    <text evidence="12">Was originally thought to be a dihydrodipicolinate synthase (DHDPS), catalyzing the condensation of (S)-aspartate-beta-semialdehyde [(S)-ASA] and pyruvate to dihydrodipicolinate (DHDP). However, it was shown in E.coli that the product of the enzymatic reaction is not dihydrodipicolinate but in fact (4S)-4-hydroxy-2,3,4,5-tetrahydro-(2S)-dipicolinic acid (HTPA), and that the consecutive dehydration reaction leading to DHDP is not spontaneous but catalyzed by DapB.</text>
</comment>
<dbReference type="PANTHER" id="PTHR12128:SF66">
    <property type="entry name" value="4-HYDROXY-2-OXOGLUTARATE ALDOLASE, MITOCHONDRIAL"/>
    <property type="match status" value="1"/>
</dbReference>
<evidence type="ECO:0000256" key="9">
    <source>
        <dbReference type="ARBA" id="ARBA00023239"/>
    </source>
</evidence>
<sequence length="300" mass="31594">MKTCVFTGSCVALATPMNEDGSINLDVLKQLIEFEIENGTDAILVCGTSGEAPTLDQKEHMDVIRCAVQAVHGRVPLIAGTGSNDTRHAIAQSREAEALGADALLLVTPYYNKTSQAGLVRHFTAIADSVSLPVILYNVPSRTGLNIQPETYRQLARHPRIAATKEANGDIAALARTKQLCGDDLWVYSGNDDQIVPVMSLGGVGVISVLANVAPALTKEICAACLAGDTARAAALQLKATPLITALFADVNPIPVKYALNRLGFAAGPCRLPLVSPAAEVCRRVDEAMEGLGLLSPSQL</sequence>
<comment type="subunit">
    <text evidence="12">Homotetramer; dimer of dimers.</text>
</comment>
<dbReference type="PIRSF" id="PIRSF001365">
    <property type="entry name" value="DHDPS"/>
    <property type="match status" value="1"/>
</dbReference>
<evidence type="ECO:0000256" key="4">
    <source>
        <dbReference type="ARBA" id="ARBA00012086"/>
    </source>
</evidence>
<dbReference type="InterPro" id="IPR005263">
    <property type="entry name" value="DapA"/>
</dbReference>
<keyword evidence="9 12" id="KW-0456">Lyase</keyword>
<dbReference type="GO" id="GO:0005829">
    <property type="term" value="C:cytosol"/>
    <property type="evidence" value="ECO:0007669"/>
    <property type="project" value="TreeGrafter"/>
</dbReference>
<evidence type="ECO:0000256" key="3">
    <source>
        <dbReference type="ARBA" id="ARBA00007592"/>
    </source>
</evidence>
<organism evidence="16 17">
    <name type="scientific">Anaerofilum hominis</name>
    <dbReference type="NCBI Taxonomy" id="2763016"/>
    <lineage>
        <taxon>Bacteria</taxon>
        <taxon>Bacillati</taxon>
        <taxon>Bacillota</taxon>
        <taxon>Clostridia</taxon>
        <taxon>Eubacteriales</taxon>
        <taxon>Oscillospiraceae</taxon>
        <taxon>Anaerofilum</taxon>
    </lineage>
</organism>
<dbReference type="GO" id="GO:0009089">
    <property type="term" value="P:lysine biosynthetic process via diaminopimelate"/>
    <property type="evidence" value="ECO:0007669"/>
    <property type="project" value="UniProtKB-UniRule"/>
</dbReference>
<evidence type="ECO:0000256" key="10">
    <source>
        <dbReference type="ARBA" id="ARBA00023270"/>
    </source>
</evidence>
<evidence type="ECO:0000256" key="7">
    <source>
        <dbReference type="ARBA" id="ARBA00022915"/>
    </source>
</evidence>
<evidence type="ECO:0000256" key="13">
    <source>
        <dbReference type="PIRNR" id="PIRNR001365"/>
    </source>
</evidence>
<reference evidence="16" key="1">
    <citation type="submission" date="2020-08" db="EMBL/GenBank/DDBJ databases">
        <title>Genome public.</title>
        <authorList>
            <person name="Liu C."/>
            <person name="Sun Q."/>
        </authorList>
    </citation>
    <scope>NUCLEOTIDE SEQUENCE</scope>
    <source>
        <strain evidence="16">BX8</strain>
    </source>
</reference>
<comment type="pathway">
    <text evidence="2 12">Amino-acid biosynthesis; L-lysine biosynthesis via DAP pathway; (S)-tetrahydrodipicolinate from L-aspartate: step 3/4.</text>
</comment>
<comment type="caution">
    <text evidence="16">The sequence shown here is derived from an EMBL/GenBank/DDBJ whole genome shotgun (WGS) entry which is preliminary data.</text>
</comment>
<keyword evidence="6 12" id="KW-0028">Amino-acid biosynthesis</keyword>
<evidence type="ECO:0000256" key="12">
    <source>
        <dbReference type="HAMAP-Rule" id="MF_00418"/>
    </source>
</evidence>
<feature type="active site" description="Proton donor/acceptor" evidence="12 14">
    <location>
        <position position="137"/>
    </location>
</feature>
<evidence type="ECO:0000256" key="15">
    <source>
        <dbReference type="PIRSR" id="PIRSR001365-2"/>
    </source>
</evidence>
<evidence type="ECO:0000256" key="11">
    <source>
        <dbReference type="ARBA" id="ARBA00047836"/>
    </source>
</evidence>
<feature type="active site" description="Schiff-base intermediate with substrate" evidence="12 14">
    <location>
        <position position="165"/>
    </location>
</feature>
<gene>
    <name evidence="12" type="primary">dapA</name>
    <name evidence="16" type="ORF">H8S23_00335</name>
</gene>
<feature type="site" description="Part of a proton relay during catalysis" evidence="12">
    <location>
        <position position="48"/>
    </location>
</feature>
<comment type="catalytic activity">
    <reaction evidence="11 12">
        <text>L-aspartate 4-semialdehyde + pyruvate = (2S,4S)-4-hydroxy-2,3,4,5-tetrahydrodipicolinate + H2O + H(+)</text>
        <dbReference type="Rhea" id="RHEA:34171"/>
        <dbReference type="ChEBI" id="CHEBI:15361"/>
        <dbReference type="ChEBI" id="CHEBI:15377"/>
        <dbReference type="ChEBI" id="CHEBI:15378"/>
        <dbReference type="ChEBI" id="CHEBI:67139"/>
        <dbReference type="ChEBI" id="CHEBI:537519"/>
        <dbReference type="EC" id="4.3.3.7"/>
    </reaction>
</comment>
<evidence type="ECO:0000313" key="17">
    <source>
        <dbReference type="Proteomes" id="UP000659630"/>
    </source>
</evidence>
<comment type="similarity">
    <text evidence="3 12 13">Belongs to the DapA family.</text>
</comment>
<name>A0A923I549_9FIRM</name>
<dbReference type="PANTHER" id="PTHR12128">
    <property type="entry name" value="DIHYDRODIPICOLINATE SYNTHASE"/>
    <property type="match status" value="1"/>
</dbReference>
<proteinExistence type="inferred from homology"/>
<dbReference type="CDD" id="cd00950">
    <property type="entry name" value="DHDPS"/>
    <property type="match status" value="1"/>
</dbReference>
<evidence type="ECO:0000256" key="14">
    <source>
        <dbReference type="PIRSR" id="PIRSR001365-1"/>
    </source>
</evidence>
<evidence type="ECO:0000313" key="16">
    <source>
        <dbReference type="EMBL" id="MBC5579949.1"/>
    </source>
</evidence>
<dbReference type="GO" id="GO:0008840">
    <property type="term" value="F:4-hydroxy-tetrahydrodipicolinate synthase activity"/>
    <property type="evidence" value="ECO:0007669"/>
    <property type="project" value="UniProtKB-UniRule"/>
</dbReference>
<dbReference type="EMBL" id="JACONZ010000001">
    <property type="protein sequence ID" value="MBC5579949.1"/>
    <property type="molecule type" value="Genomic_DNA"/>
</dbReference>
<dbReference type="AlphaFoldDB" id="A0A923I549"/>
<feature type="site" description="Part of a proton relay during catalysis" evidence="12">
    <location>
        <position position="111"/>
    </location>
</feature>
<dbReference type="Proteomes" id="UP000659630">
    <property type="component" value="Unassembled WGS sequence"/>
</dbReference>
<evidence type="ECO:0000256" key="8">
    <source>
        <dbReference type="ARBA" id="ARBA00023154"/>
    </source>
</evidence>
<comment type="function">
    <text evidence="1 12">Catalyzes the condensation of (S)-aspartate-beta-semialdehyde [(S)-ASA] and pyruvate to 4-hydroxy-tetrahydrodipicolinate (HTPA).</text>
</comment>
<evidence type="ECO:0000256" key="1">
    <source>
        <dbReference type="ARBA" id="ARBA00003294"/>
    </source>
</evidence>
<keyword evidence="17" id="KW-1185">Reference proteome</keyword>
<keyword evidence="8 12" id="KW-0457">Lysine biosynthesis</keyword>
<dbReference type="PRINTS" id="PR00146">
    <property type="entry name" value="DHPICSNTHASE"/>
</dbReference>
<feature type="binding site" evidence="12">
    <location>
        <position position="49"/>
    </location>
    <ligand>
        <name>pyruvate</name>
        <dbReference type="ChEBI" id="CHEBI:15361"/>
    </ligand>
</feature>
<evidence type="ECO:0000256" key="2">
    <source>
        <dbReference type="ARBA" id="ARBA00005120"/>
    </source>
</evidence>
<accession>A0A923I549</accession>
<dbReference type="Pfam" id="PF00701">
    <property type="entry name" value="DHDPS"/>
    <property type="match status" value="1"/>
</dbReference>
<dbReference type="NCBIfam" id="TIGR00674">
    <property type="entry name" value="dapA"/>
    <property type="match status" value="1"/>
</dbReference>
<dbReference type="SMART" id="SM01130">
    <property type="entry name" value="DHDPS"/>
    <property type="match status" value="1"/>
</dbReference>
<evidence type="ECO:0000256" key="5">
    <source>
        <dbReference type="ARBA" id="ARBA00022490"/>
    </source>
</evidence>
<comment type="subcellular location">
    <subcellularLocation>
        <location evidence="12">Cytoplasm</location>
    </subcellularLocation>
</comment>
<keyword evidence="10 12" id="KW-0704">Schiff base</keyword>
<dbReference type="GO" id="GO:0019877">
    <property type="term" value="P:diaminopimelate biosynthetic process"/>
    <property type="evidence" value="ECO:0007669"/>
    <property type="project" value="UniProtKB-UniRule"/>
</dbReference>
<dbReference type="Gene3D" id="3.20.20.70">
    <property type="entry name" value="Aldolase class I"/>
    <property type="match status" value="1"/>
</dbReference>
<dbReference type="HAMAP" id="MF_00418">
    <property type="entry name" value="DapA"/>
    <property type="match status" value="1"/>
</dbReference>
<keyword evidence="5 12" id="KW-0963">Cytoplasm</keyword>
<dbReference type="RefSeq" id="WP_186886328.1">
    <property type="nucleotide sequence ID" value="NZ_JACONZ010000001.1"/>
</dbReference>